<name>A0A7J6P764_PEROL</name>
<organism evidence="9 10">
    <name type="scientific">Perkinsus olseni</name>
    <name type="common">Perkinsus atlanticus</name>
    <dbReference type="NCBI Taxonomy" id="32597"/>
    <lineage>
        <taxon>Eukaryota</taxon>
        <taxon>Sar</taxon>
        <taxon>Alveolata</taxon>
        <taxon>Perkinsozoa</taxon>
        <taxon>Perkinsea</taxon>
        <taxon>Perkinsida</taxon>
        <taxon>Perkinsidae</taxon>
        <taxon>Perkinsus</taxon>
    </lineage>
</organism>
<keyword evidence="5" id="KW-0966">Cell projection</keyword>
<accession>A0A7J6P764</accession>
<dbReference type="PROSITE" id="PS51665">
    <property type="entry name" value="ENKURIN"/>
    <property type="match status" value="1"/>
</dbReference>
<evidence type="ECO:0000256" key="6">
    <source>
        <dbReference type="SAM" id="Coils"/>
    </source>
</evidence>
<dbReference type="OrthoDB" id="1517790at2759"/>
<dbReference type="EMBL" id="JABANP010000067">
    <property type="protein sequence ID" value="KAF4692004.1"/>
    <property type="molecule type" value="Genomic_DNA"/>
</dbReference>
<keyword evidence="4" id="KW-0206">Cytoskeleton</keyword>
<evidence type="ECO:0000313" key="10">
    <source>
        <dbReference type="Proteomes" id="UP000541610"/>
    </source>
</evidence>
<dbReference type="PANTHER" id="PTHR21490:SF2">
    <property type="entry name" value="ENKURIN DOMAIN-CONTAINING PROTEIN 1"/>
    <property type="match status" value="1"/>
</dbReference>
<evidence type="ECO:0000256" key="4">
    <source>
        <dbReference type="ARBA" id="ARBA00023212"/>
    </source>
</evidence>
<feature type="domain" description="Enkurin" evidence="8">
    <location>
        <begin position="133"/>
        <end position="225"/>
    </location>
</feature>
<evidence type="ECO:0000256" key="3">
    <source>
        <dbReference type="ARBA" id="ARBA00022490"/>
    </source>
</evidence>
<reference evidence="9 10" key="1">
    <citation type="submission" date="2020-04" db="EMBL/GenBank/DDBJ databases">
        <title>Perkinsus olseni comparative genomics.</title>
        <authorList>
            <person name="Bogema D.R."/>
        </authorList>
    </citation>
    <scope>NUCLEOTIDE SEQUENCE [LARGE SCALE GENOMIC DNA]</scope>
    <source>
        <strain evidence="9">00978-12</strain>
    </source>
</reference>
<comment type="subcellular location">
    <subcellularLocation>
        <location evidence="1">Cell projection</location>
        <location evidence="1">Cilium</location>
    </subcellularLocation>
    <subcellularLocation>
        <location evidence="2">Cytoplasm</location>
        <location evidence="2">Cytoskeleton</location>
    </subcellularLocation>
</comment>
<protein>
    <recommendedName>
        <fullName evidence="8">Enkurin domain-containing protein</fullName>
    </recommendedName>
</protein>
<evidence type="ECO:0000313" key="9">
    <source>
        <dbReference type="EMBL" id="KAF4692004.1"/>
    </source>
</evidence>
<sequence>MRVSLGYAARSGAAISSLLQPDDAGEKKLSDRDAMRENVLSIKKIVEERKARRMKEDANRRQVPFKMKRFAEVSSRFMQRRGEDEKRRSGTDAEQAGGEEKQGSWEARGKLARRSEDAQGFRTNTGIVGIAVITKRERARLQKILDEKERLKAAPPGYRYMEEDEQTDVLNNLRKRKEILEKEYHGLPLRIELRRQRERQKSIETSMEEVDAAIRKFSESDVSCLFTSVEIIMDTQILIKLDE</sequence>
<dbReference type="GO" id="GO:0005929">
    <property type="term" value="C:cilium"/>
    <property type="evidence" value="ECO:0007669"/>
    <property type="project" value="UniProtKB-SubCell"/>
</dbReference>
<evidence type="ECO:0000256" key="7">
    <source>
        <dbReference type="SAM" id="MobiDB-lite"/>
    </source>
</evidence>
<dbReference type="Proteomes" id="UP000541610">
    <property type="component" value="Unassembled WGS sequence"/>
</dbReference>
<feature type="compositionally biased region" description="Basic and acidic residues" evidence="7">
    <location>
        <begin position="80"/>
        <end position="91"/>
    </location>
</feature>
<dbReference type="AlphaFoldDB" id="A0A7J6P764"/>
<dbReference type="GO" id="GO:0005881">
    <property type="term" value="C:cytoplasmic microtubule"/>
    <property type="evidence" value="ECO:0007669"/>
    <property type="project" value="TreeGrafter"/>
</dbReference>
<feature type="coiled-coil region" evidence="6">
    <location>
        <begin position="134"/>
        <end position="183"/>
    </location>
</feature>
<feature type="compositionally biased region" description="Basic and acidic residues" evidence="7">
    <location>
        <begin position="98"/>
        <end position="117"/>
    </location>
</feature>
<comment type="caution">
    <text evidence="9">The sequence shown here is derived from an EMBL/GenBank/DDBJ whole genome shotgun (WGS) entry which is preliminary data.</text>
</comment>
<evidence type="ECO:0000256" key="5">
    <source>
        <dbReference type="ARBA" id="ARBA00023273"/>
    </source>
</evidence>
<keyword evidence="6" id="KW-0175">Coiled coil</keyword>
<dbReference type="Pfam" id="PF13864">
    <property type="entry name" value="Enkurin"/>
    <property type="match status" value="1"/>
</dbReference>
<dbReference type="InterPro" id="IPR027012">
    <property type="entry name" value="Enkurin_dom"/>
</dbReference>
<evidence type="ECO:0000259" key="8">
    <source>
        <dbReference type="PROSITE" id="PS51665"/>
    </source>
</evidence>
<feature type="region of interest" description="Disordered" evidence="7">
    <location>
        <begin position="76"/>
        <end position="117"/>
    </location>
</feature>
<dbReference type="PANTHER" id="PTHR21490">
    <property type="entry name" value="ENKURIN-RELATED"/>
    <property type="match status" value="1"/>
</dbReference>
<gene>
    <name evidence="9" type="ORF">FOZ60_014329</name>
</gene>
<evidence type="ECO:0000256" key="2">
    <source>
        <dbReference type="ARBA" id="ARBA00004245"/>
    </source>
</evidence>
<keyword evidence="3" id="KW-0963">Cytoplasm</keyword>
<dbReference type="InterPro" id="IPR052102">
    <property type="entry name" value="Enkurin_domain-protein"/>
</dbReference>
<evidence type="ECO:0000256" key="1">
    <source>
        <dbReference type="ARBA" id="ARBA00004138"/>
    </source>
</evidence>
<proteinExistence type="predicted"/>